<dbReference type="Gene3D" id="3.40.50.2300">
    <property type="match status" value="2"/>
</dbReference>
<dbReference type="InterPro" id="IPR001034">
    <property type="entry name" value="DeoR_HTH"/>
</dbReference>
<feature type="domain" description="HTH deoR-type" evidence="6">
    <location>
        <begin position="7"/>
        <end position="62"/>
    </location>
</feature>
<dbReference type="RefSeq" id="WP_195172644.1">
    <property type="nucleotide sequence ID" value="NZ_CP062983.1"/>
</dbReference>
<dbReference type="SUPFAM" id="SSF53822">
    <property type="entry name" value="Periplasmic binding protein-like I"/>
    <property type="match status" value="1"/>
</dbReference>
<dbReference type="SUPFAM" id="SSF46785">
    <property type="entry name" value="Winged helix' DNA-binding domain"/>
    <property type="match status" value="1"/>
</dbReference>
<dbReference type="GO" id="GO:0000976">
    <property type="term" value="F:transcription cis-regulatory region binding"/>
    <property type="evidence" value="ECO:0007669"/>
    <property type="project" value="TreeGrafter"/>
</dbReference>
<dbReference type="KEGG" id="pmet:G4Y79_09450"/>
<evidence type="ECO:0000256" key="2">
    <source>
        <dbReference type="ARBA" id="ARBA00023015"/>
    </source>
</evidence>
<reference evidence="7 8" key="1">
    <citation type="submission" date="2020-02" db="EMBL/GenBank/DDBJ databases">
        <authorList>
            <person name="Zheng R.K."/>
            <person name="Sun C.M."/>
        </authorList>
    </citation>
    <scope>NUCLEOTIDE SEQUENCE [LARGE SCALE GENOMIC DNA]</scope>
    <source>
        <strain evidence="8">rifampicinis</strain>
    </source>
</reference>
<proteinExistence type="predicted"/>
<dbReference type="InterPro" id="IPR028082">
    <property type="entry name" value="Peripla_BP_I"/>
</dbReference>
<feature type="domain" description="HTH marR-type" evidence="5">
    <location>
        <begin position="1"/>
        <end position="117"/>
    </location>
</feature>
<dbReference type="InterPro" id="IPR000835">
    <property type="entry name" value="HTH_MarR-typ"/>
</dbReference>
<dbReference type="PROSITE" id="PS51000">
    <property type="entry name" value="HTH_DEOR_2"/>
    <property type="match status" value="1"/>
</dbReference>
<evidence type="ECO:0000313" key="8">
    <source>
        <dbReference type="Proteomes" id="UP000594468"/>
    </source>
</evidence>
<keyword evidence="2" id="KW-0805">Transcription regulation</keyword>
<keyword evidence="8" id="KW-1185">Reference proteome</keyword>
<dbReference type="CDD" id="cd06267">
    <property type="entry name" value="PBP1_LacI_sugar_binding-like"/>
    <property type="match status" value="1"/>
</dbReference>
<evidence type="ECO:0000259" key="6">
    <source>
        <dbReference type="PROSITE" id="PS51000"/>
    </source>
</evidence>
<dbReference type="GO" id="GO:0003700">
    <property type="term" value="F:DNA-binding transcription factor activity"/>
    <property type="evidence" value="ECO:0007669"/>
    <property type="project" value="InterPro"/>
</dbReference>
<evidence type="ECO:0000259" key="5">
    <source>
        <dbReference type="PROSITE" id="PS50995"/>
    </source>
</evidence>
<dbReference type="Gene3D" id="1.10.10.10">
    <property type="entry name" value="Winged helix-like DNA-binding domain superfamily/Winged helix DNA-binding domain"/>
    <property type="match status" value="1"/>
</dbReference>
<dbReference type="InterPro" id="IPR046335">
    <property type="entry name" value="LacI/GalR-like_sensor"/>
</dbReference>
<dbReference type="InterPro" id="IPR036388">
    <property type="entry name" value="WH-like_DNA-bd_sf"/>
</dbReference>
<dbReference type="InterPro" id="IPR036390">
    <property type="entry name" value="WH_DNA-bd_sf"/>
</dbReference>
<dbReference type="PANTHER" id="PTHR30146:SF148">
    <property type="entry name" value="HTH-TYPE TRANSCRIPTIONAL REPRESSOR PURR-RELATED"/>
    <property type="match status" value="1"/>
</dbReference>
<protein>
    <submittedName>
        <fullName evidence="7">DeoR/GlpR family transcriptional regulator</fullName>
    </submittedName>
</protein>
<keyword evidence="3" id="KW-0238">DNA-binding</keyword>
<organism evidence="7 8">
    <name type="scientific">Phototrophicus methaneseepsis</name>
    <dbReference type="NCBI Taxonomy" id="2710758"/>
    <lineage>
        <taxon>Bacteria</taxon>
        <taxon>Bacillati</taxon>
        <taxon>Chloroflexota</taxon>
        <taxon>Candidatus Thermofontia</taxon>
        <taxon>Phototrophicales</taxon>
        <taxon>Phototrophicaceae</taxon>
        <taxon>Phototrophicus</taxon>
    </lineage>
</organism>
<dbReference type="EMBL" id="CP062983">
    <property type="protein sequence ID" value="QPC84581.1"/>
    <property type="molecule type" value="Genomic_DNA"/>
</dbReference>
<evidence type="ECO:0000313" key="7">
    <source>
        <dbReference type="EMBL" id="QPC84581.1"/>
    </source>
</evidence>
<keyword evidence="4" id="KW-0804">Transcription</keyword>
<evidence type="ECO:0000256" key="4">
    <source>
        <dbReference type="ARBA" id="ARBA00023163"/>
    </source>
</evidence>
<evidence type="ECO:0000256" key="3">
    <source>
        <dbReference type="ARBA" id="ARBA00023125"/>
    </source>
</evidence>
<evidence type="ECO:0000256" key="1">
    <source>
        <dbReference type="ARBA" id="ARBA00022491"/>
    </source>
</evidence>
<accession>A0A7S8ECT8</accession>
<dbReference type="AlphaFoldDB" id="A0A7S8ECT8"/>
<sequence length="351" mass="39411">MNKTERQQKILELINDTSSQQDLLSTRDLAQNLNISETTIRRDFQELADAGLILRQHGGALPQKQRTRANIRGEIGVLLVSRMDRYSDPFFNEVLEGADQRLTELGYRTAYVKTYYHVATVPQTKALLESNPVDGILMLGTHKFAESVTYLRQHIEHLVTTVHSIGREYDLITFDGFDGMQMVTQHLIRLGHQRIGFITGYKDFRYQGFMQAIHENGLDDDPTLHVEIKAGLDGWLPEMGEQGAAQLMALKTPPTAIACASDRIAVGVMQWLLKNGHRVPEDIAVTGFDNIQESAFTFPPLTTVHVHKAYMGKLAAERIVQRIEDPDEISLQITTPTSLIVRQSCGGQADE</sequence>
<name>A0A7S8ECT8_9CHLR</name>
<dbReference type="PANTHER" id="PTHR30146">
    <property type="entry name" value="LACI-RELATED TRANSCRIPTIONAL REPRESSOR"/>
    <property type="match status" value="1"/>
</dbReference>
<dbReference type="Proteomes" id="UP000594468">
    <property type="component" value="Chromosome"/>
</dbReference>
<gene>
    <name evidence="7" type="ORF">G4Y79_09450</name>
</gene>
<dbReference type="PROSITE" id="PS50995">
    <property type="entry name" value="HTH_MARR_2"/>
    <property type="match status" value="1"/>
</dbReference>
<dbReference type="PRINTS" id="PR00037">
    <property type="entry name" value="HTHLACR"/>
</dbReference>
<keyword evidence="1" id="KW-0678">Repressor</keyword>
<dbReference type="Pfam" id="PF08220">
    <property type="entry name" value="HTH_DeoR"/>
    <property type="match status" value="1"/>
</dbReference>
<dbReference type="SMART" id="SM00420">
    <property type="entry name" value="HTH_DEOR"/>
    <property type="match status" value="1"/>
</dbReference>
<dbReference type="Pfam" id="PF13377">
    <property type="entry name" value="Peripla_BP_3"/>
    <property type="match status" value="1"/>
</dbReference>